<keyword evidence="1" id="KW-0472">Membrane</keyword>
<comment type="caution">
    <text evidence="2">The sequence shown here is derived from an EMBL/GenBank/DDBJ whole genome shotgun (WGS) entry which is preliminary data.</text>
</comment>
<evidence type="ECO:0000313" key="3">
    <source>
        <dbReference type="Proteomes" id="UP001149140"/>
    </source>
</evidence>
<accession>A0A9X3MMI3</accession>
<feature type="transmembrane region" description="Helical" evidence="1">
    <location>
        <begin position="214"/>
        <end position="235"/>
    </location>
</feature>
<organism evidence="2 3">
    <name type="scientific">Solirubrobacter ginsenosidimutans</name>
    <dbReference type="NCBI Taxonomy" id="490573"/>
    <lineage>
        <taxon>Bacteria</taxon>
        <taxon>Bacillati</taxon>
        <taxon>Actinomycetota</taxon>
        <taxon>Thermoleophilia</taxon>
        <taxon>Solirubrobacterales</taxon>
        <taxon>Solirubrobacteraceae</taxon>
        <taxon>Solirubrobacter</taxon>
    </lineage>
</organism>
<dbReference type="AlphaFoldDB" id="A0A9X3MMI3"/>
<dbReference type="RefSeq" id="WP_270037444.1">
    <property type="nucleotide sequence ID" value="NZ_JAPDOD010000001.1"/>
</dbReference>
<reference evidence="2" key="1">
    <citation type="submission" date="2022-10" db="EMBL/GenBank/DDBJ databases">
        <title>The WGS of Solirubrobacter ginsenosidimutans DSM 21036.</title>
        <authorList>
            <person name="Jiang Z."/>
        </authorList>
    </citation>
    <scope>NUCLEOTIDE SEQUENCE</scope>
    <source>
        <strain evidence="2">DSM 21036</strain>
    </source>
</reference>
<sequence>MKRVWLVVASVSVAVVCVSTPEARASCLSAVIVDGAVLIGYGASDWTLPRPAGEISAVNPACNDGGPRRPDGRTTVVRFAGVPADIAVRSVDGSNVYIADGSLTALATHPLHRSTGRVARRRCARKSTRGGAAGRAGFDSIELIADGRSRFYRVDARTVLVNRPAYQPIRPGQRLSIAATRCGTRLIADRIVFTGPTIVAKRYSGQTDSTLGYGLPWGIVLALGALGLALAAWLIERVTRP</sequence>
<protein>
    <submittedName>
        <fullName evidence="2">Uncharacterized protein</fullName>
    </submittedName>
</protein>
<dbReference type="Proteomes" id="UP001149140">
    <property type="component" value="Unassembled WGS sequence"/>
</dbReference>
<name>A0A9X3MMI3_9ACTN</name>
<evidence type="ECO:0000313" key="2">
    <source>
        <dbReference type="EMBL" id="MDA0158845.1"/>
    </source>
</evidence>
<evidence type="ECO:0000256" key="1">
    <source>
        <dbReference type="SAM" id="Phobius"/>
    </source>
</evidence>
<keyword evidence="3" id="KW-1185">Reference proteome</keyword>
<gene>
    <name evidence="2" type="ORF">OM076_01100</name>
</gene>
<keyword evidence="1" id="KW-1133">Transmembrane helix</keyword>
<dbReference type="EMBL" id="JAPDOD010000001">
    <property type="protein sequence ID" value="MDA0158845.1"/>
    <property type="molecule type" value="Genomic_DNA"/>
</dbReference>
<proteinExistence type="predicted"/>
<keyword evidence="1" id="KW-0812">Transmembrane</keyword>